<gene>
    <name evidence="3" type="primary">20352979</name>
    <name evidence="2" type="ORF">GGTG_12521</name>
</gene>
<accession>J3PG97</accession>
<dbReference type="OrthoDB" id="5245141at2759"/>
<name>J3PG97_GAET3</name>
<keyword evidence="4" id="KW-1185">Reference proteome</keyword>
<protein>
    <recommendedName>
        <fullName evidence="1">SET domain-containing protein</fullName>
    </recommendedName>
</protein>
<evidence type="ECO:0000313" key="3">
    <source>
        <dbReference type="EnsemblFungi" id="EJT69637"/>
    </source>
</evidence>
<dbReference type="eggNOG" id="KOG2084">
    <property type="taxonomic scope" value="Eukaryota"/>
</dbReference>
<dbReference type="AlphaFoldDB" id="J3PG97"/>
<reference evidence="3" key="5">
    <citation type="submission" date="2018-04" db="UniProtKB">
        <authorList>
            <consortium name="EnsemblFungi"/>
        </authorList>
    </citation>
    <scope>IDENTIFICATION</scope>
    <source>
        <strain evidence="3">R3-111a-1</strain>
    </source>
</reference>
<dbReference type="SUPFAM" id="SSF82199">
    <property type="entry name" value="SET domain"/>
    <property type="match status" value="1"/>
</dbReference>
<sequence length="284" mass="31208">MTRAKISRNGTADSLCSQVQRSGTSWGPRCGKGGPLLAVAFSVLSSGKGVDSLAEIMHLEDIITTNGFGIHADTGSPGGLFPNASRINHSCIPNADQASFDNDGYKVMRANRDIETGEEITTSYIAHFLPRELRQLLLGRWGFACQCPACDPSHPFSHPHERFLKDHHQLCQDSCMGNTGRLKAGGAWSYAVLEQAAKRAQKRIELLAKHHALRKFSRQAYLGAFDIALAQYKMRRLRSKLGDAIKLLELVIEADRIYYGDTSAVTQEHEGLYNRLQGGDIPGV</sequence>
<dbReference type="InterPro" id="IPR001214">
    <property type="entry name" value="SET_dom"/>
</dbReference>
<dbReference type="EMBL" id="GL385403">
    <property type="protein sequence ID" value="EJT69637.1"/>
    <property type="molecule type" value="Genomic_DNA"/>
</dbReference>
<evidence type="ECO:0000313" key="2">
    <source>
        <dbReference type="EMBL" id="EJT69637.1"/>
    </source>
</evidence>
<dbReference type="VEuPathDB" id="FungiDB:GGTG_12521"/>
<dbReference type="Gene3D" id="2.170.270.10">
    <property type="entry name" value="SET domain"/>
    <property type="match status" value="1"/>
</dbReference>
<dbReference type="RefSeq" id="XP_009228685.1">
    <property type="nucleotide sequence ID" value="XM_009230421.1"/>
</dbReference>
<reference evidence="4" key="1">
    <citation type="submission" date="2010-07" db="EMBL/GenBank/DDBJ databases">
        <title>The genome sequence of Gaeumannomyces graminis var. tritici strain R3-111a-1.</title>
        <authorList>
            <consortium name="The Broad Institute Genome Sequencing Platform"/>
            <person name="Ma L.-J."/>
            <person name="Dead R."/>
            <person name="Young S."/>
            <person name="Zeng Q."/>
            <person name="Koehrsen M."/>
            <person name="Alvarado L."/>
            <person name="Berlin A."/>
            <person name="Chapman S.B."/>
            <person name="Chen Z."/>
            <person name="Freedman E."/>
            <person name="Gellesch M."/>
            <person name="Goldberg J."/>
            <person name="Griggs A."/>
            <person name="Gujja S."/>
            <person name="Heilman E.R."/>
            <person name="Heiman D."/>
            <person name="Hepburn T."/>
            <person name="Howarth C."/>
            <person name="Jen D."/>
            <person name="Larson L."/>
            <person name="Mehta T."/>
            <person name="Neiman D."/>
            <person name="Pearson M."/>
            <person name="Roberts A."/>
            <person name="Saif S."/>
            <person name="Shea T."/>
            <person name="Shenoy N."/>
            <person name="Sisk P."/>
            <person name="Stolte C."/>
            <person name="Sykes S."/>
            <person name="Walk T."/>
            <person name="White J."/>
            <person name="Yandava C."/>
            <person name="Haas B."/>
            <person name="Nusbaum C."/>
            <person name="Birren B."/>
        </authorList>
    </citation>
    <scope>NUCLEOTIDE SEQUENCE [LARGE SCALE GENOMIC DNA]</scope>
    <source>
        <strain evidence="4">R3-111a-1</strain>
    </source>
</reference>
<dbReference type="HOGENOM" id="CLU_980190_0_0_1"/>
<dbReference type="GeneID" id="20352979"/>
<dbReference type="Proteomes" id="UP000006039">
    <property type="component" value="Unassembled WGS sequence"/>
</dbReference>
<dbReference type="EnsemblFungi" id="EJT69637">
    <property type="protein sequence ID" value="EJT69637"/>
    <property type="gene ID" value="GGTG_12521"/>
</dbReference>
<reference evidence="3" key="4">
    <citation type="journal article" date="2015" name="G3 (Bethesda)">
        <title>Genome sequences of three phytopathogenic species of the Magnaporthaceae family of fungi.</title>
        <authorList>
            <person name="Okagaki L.H."/>
            <person name="Nunes C.C."/>
            <person name="Sailsbery J."/>
            <person name="Clay B."/>
            <person name="Brown D."/>
            <person name="John T."/>
            <person name="Oh Y."/>
            <person name="Young N."/>
            <person name="Fitzgerald M."/>
            <person name="Haas B.J."/>
            <person name="Zeng Q."/>
            <person name="Young S."/>
            <person name="Adiconis X."/>
            <person name="Fan L."/>
            <person name="Levin J.Z."/>
            <person name="Mitchell T.K."/>
            <person name="Okubara P.A."/>
            <person name="Farman M.L."/>
            <person name="Kohn L.M."/>
            <person name="Birren B."/>
            <person name="Ma L.-J."/>
            <person name="Dean R.A."/>
        </authorList>
    </citation>
    <scope>NUCLEOTIDE SEQUENCE</scope>
    <source>
        <strain evidence="3">R3-111a-1</strain>
    </source>
</reference>
<dbReference type="PROSITE" id="PS50280">
    <property type="entry name" value="SET"/>
    <property type="match status" value="1"/>
</dbReference>
<dbReference type="STRING" id="644352.J3PG97"/>
<dbReference type="InterPro" id="IPR053185">
    <property type="entry name" value="SET_domain_protein"/>
</dbReference>
<feature type="domain" description="SET" evidence="1">
    <location>
        <begin position="35"/>
        <end position="125"/>
    </location>
</feature>
<dbReference type="PANTHER" id="PTHR47332:SF4">
    <property type="entry name" value="SET DOMAIN-CONTAINING PROTEIN 5"/>
    <property type="match status" value="1"/>
</dbReference>
<evidence type="ECO:0000259" key="1">
    <source>
        <dbReference type="PROSITE" id="PS50280"/>
    </source>
</evidence>
<dbReference type="PANTHER" id="PTHR47332">
    <property type="entry name" value="SET DOMAIN-CONTAINING PROTEIN 5"/>
    <property type="match status" value="1"/>
</dbReference>
<organism evidence="2">
    <name type="scientific">Gaeumannomyces tritici (strain R3-111a-1)</name>
    <name type="common">Wheat and barley take-all root rot fungus</name>
    <name type="synonym">Gaeumannomyces graminis var. tritici</name>
    <dbReference type="NCBI Taxonomy" id="644352"/>
    <lineage>
        <taxon>Eukaryota</taxon>
        <taxon>Fungi</taxon>
        <taxon>Dikarya</taxon>
        <taxon>Ascomycota</taxon>
        <taxon>Pezizomycotina</taxon>
        <taxon>Sordariomycetes</taxon>
        <taxon>Sordariomycetidae</taxon>
        <taxon>Magnaporthales</taxon>
        <taxon>Magnaporthaceae</taxon>
        <taxon>Gaeumannomyces</taxon>
    </lineage>
</organism>
<reference evidence="2" key="2">
    <citation type="submission" date="2010-07" db="EMBL/GenBank/DDBJ databases">
        <authorList>
            <consortium name="The Broad Institute Genome Sequencing Platform"/>
            <consortium name="Broad Institute Genome Sequencing Center for Infectious Disease"/>
            <person name="Ma L.-J."/>
            <person name="Dead R."/>
            <person name="Young S."/>
            <person name="Zeng Q."/>
            <person name="Koehrsen M."/>
            <person name="Alvarado L."/>
            <person name="Berlin A."/>
            <person name="Chapman S.B."/>
            <person name="Chen Z."/>
            <person name="Freedman E."/>
            <person name="Gellesch M."/>
            <person name="Goldberg J."/>
            <person name="Griggs A."/>
            <person name="Gujja S."/>
            <person name="Heilman E.R."/>
            <person name="Heiman D."/>
            <person name="Hepburn T."/>
            <person name="Howarth C."/>
            <person name="Jen D."/>
            <person name="Larson L."/>
            <person name="Mehta T."/>
            <person name="Neiman D."/>
            <person name="Pearson M."/>
            <person name="Roberts A."/>
            <person name="Saif S."/>
            <person name="Shea T."/>
            <person name="Shenoy N."/>
            <person name="Sisk P."/>
            <person name="Stolte C."/>
            <person name="Sykes S."/>
            <person name="Walk T."/>
            <person name="White J."/>
            <person name="Yandava C."/>
            <person name="Haas B."/>
            <person name="Nusbaum C."/>
            <person name="Birren B."/>
        </authorList>
    </citation>
    <scope>NUCLEOTIDE SEQUENCE</scope>
    <source>
        <strain evidence="2">R3-111a-1</strain>
    </source>
</reference>
<dbReference type="Pfam" id="PF00856">
    <property type="entry name" value="SET"/>
    <property type="match status" value="1"/>
</dbReference>
<reference evidence="2" key="3">
    <citation type="submission" date="2010-09" db="EMBL/GenBank/DDBJ databases">
        <title>Annotation of Gaeumannomyces graminis var. tritici R3-111a-1.</title>
        <authorList>
            <consortium name="The Broad Institute Genome Sequencing Platform"/>
            <person name="Ma L.-J."/>
            <person name="Dead R."/>
            <person name="Young S.K."/>
            <person name="Zeng Q."/>
            <person name="Gargeya S."/>
            <person name="Fitzgerald M."/>
            <person name="Haas B."/>
            <person name="Abouelleil A."/>
            <person name="Alvarado L."/>
            <person name="Arachchi H.M."/>
            <person name="Berlin A."/>
            <person name="Brown A."/>
            <person name="Chapman S.B."/>
            <person name="Chen Z."/>
            <person name="Dunbar C."/>
            <person name="Freedman E."/>
            <person name="Gearin G."/>
            <person name="Gellesch M."/>
            <person name="Goldberg J."/>
            <person name="Griggs A."/>
            <person name="Gujja S."/>
            <person name="Heiman D."/>
            <person name="Howarth C."/>
            <person name="Larson L."/>
            <person name="Lui A."/>
            <person name="MacDonald P.J.P."/>
            <person name="Mehta T."/>
            <person name="Montmayeur A."/>
            <person name="Murphy C."/>
            <person name="Neiman D."/>
            <person name="Pearson M."/>
            <person name="Priest M."/>
            <person name="Roberts A."/>
            <person name="Saif S."/>
            <person name="Shea T."/>
            <person name="Shenoy N."/>
            <person name="Sisk P."/>
            <person name="Stolte C."/>
            <person name="Sykes S."/>
            <person name="Yandava C."/>
            <person name="Wortman J."/>
            <person name="Nusbaum C."/>
            <person name="Birren B."/>
        </authorList>
    </citation>
    <scope>NUCLEOTIDE SEQUENCE</scope>
    <source>
        <strain evidence="2">R3-111a-1</strain>
    </source>
</reference>
<dbReference type="CDD" id="cd20071">
    <property type="entry name" value="SET_SMYD"/>
    <property type="match status" value="1"/>
</dbReference>
<dbReference type="InterPro" id="IPR046341">
    <property type="entry name" value="SET_dom_sf"/>
</dbReference>
<evidence type="ECO:0000313" key="4">
    <source>
        <dbReference type="Proteomes" id="UP000006039"/>
    </source>
</evidence>
<proteinExistence type="predicted"/>